<protein>
    <submittedName>
        <fullName evidence="1">Uncharacterized protein</fullName>
    </submittedName>
</protein>
<name>A0ABQ7DQM7_BRACR</name>
<gene>
    <name evidence="1" type="ORF">DY000_02031079</name>
</gene>
<reference evidence="1 2" key="1">
    <citation type="journal article" date="2020" name="BMC Genomics">
        <title>Intraspecific diversification of the crop wild relative Brassica cretica Lam. using demographic model selection.</title>
        <authorList>
            <person name="Kioukis A."/>
            <person name="Michalopoulou V.A."/>
            <person name="Briers L."/>
            <person name="Pirintsos S."/>
            <person name="Studholme D.J."/>
            <person name="Pavlidis P."/>
            <person name="Sarris P.F."/>
        </authorList>
    </citation>
    <scope>NUCLEOTIDE SEQUENCE [LARGE SCALE GENOMIC DNA]</scope>
    <source>
        <strain evidence="2">cv. PFS-1207/04</strain>
    </source>
</reference>
<evidence type="ECO:0000313" key="1">
    <source>
        <dbReference type="EMBL" id="KAF3579969.1"/>
    </source>
</evidence>
<evidence type="ECO:0000313" key="2">
    <source>
        <dbReference type="Proteomes" id="UP000266723"/>
    </source>
</evidence>
<keyword evidence="2" id="KW-1185">Reference proteome</keyword>
<dbReference type="EMBL" id="QGKV02000649">
    <property type="protein sequence ID" value="KAF3579969.1"/>
    <property type="molecule type" value="Genomic_DNA"/>
</dbReference>
<sequence>MCGLAFLLQGSCHYWESDRRYIPVTKSRCGRICGFQRPLARSVSLQRQLYILI</sequence>
<organism evidence="1 2">
    <name type="scientific">Brassica cretica</name>
    <name type="common">Mustard</name>
    <dbReference type="NCBI Taxonomy" id="69181"/>
    <lineage>
        <taxon>Eukaryota</taxon>
        <taxon>Viridiplantae</taxon>
        <taxon>Streptophyta</taxon>
        <taxon>Embryophyta</taxon>
        <taxon>Tracheophyta</taxon>
        <taxon>Spermatophyta</taxon>
        <taxon>Magnoliopsida</taxon>
        <taxon>eudicotyledons</taxon>
        <taxon>Gunneridae</taxon>
        <taxon>Pentapetalae</taxon>
        <taxon>rosids</taxon>
        <taxon>malvids</taxon>
        <taxon>Brassicales</taxon>
        <taxon>Brassicaceae</taxon>
        <taxon>Brassiceae</taxon>
        <taxon>Brassica</taxon>
    </lineage>
</organism>
<proteinExistence type="predicted"/>
<comment type="caution">
    <text evidence="1">The sequence shown here is derived from an EMBL/GenBank/DDBJ whole genome shotgun (WGS) entry which is preliminary data.</text>
</comment>
<dbReference type="Proteomes" id="UP000266723">
    <property type="component" value="Unassembled WGS sequence"/>
</dbReference>
<accession>A0ABQ7DQM7</accession>